<dbReference type="GO" id="GO:0005506">
    <property type="term" value="F:iron ion binding"/>
    <property type="evidence" value="ECO:0007669"/>
    <property type="project" value="InterPro"/>
</dbReference>
<dbReference type="KEGG" id="harc:HARCEL1_00190"/>
<feature type="domain" description="4Fe-4S ferredoxin-type" evidence="10">
    <location>
        <begin position="68"/>
        <end position="97"/>
    </location>
</feature>
<dbReference type="GO" id="GO:0051536">
    <property type="term" value="F:iron-sulfur cluster binding"/>
    <property type="evidence" value="ECO:0007669"/>
    <property type="project" value="UniProtKB-KW"/>
</dbReference>
<evidence type="ECO:0000256" key="5">
    <source>
        <dbReference type="ARBA" id="ARBA00022723"/>
    </source>
</evidence>
<dbReference type="Gene3D" id="3.30.70.20">
    <property type="match status" value="1"/>
</dbReference>
<dbReference type="InterPro" id="IPR017896">
    <property type="entry name" value="4Fe4S_Fe-S-bd"/>
</dbReference>
<evidence type="ECO:0000256" key="8">
    <source>
        <dbReference type="ARBA" id="ARBA00023014"/>
    </source>
</evidence>
<dbReference type="Pfam" id="PF05187">
    <property type="entry name" value="Fer4_ETF_QO"/>
    <property type="match status" value="1"/>
</dbReference>
<evidence type="ECO:0000256" key="1">
    <source>
        <dbReference type="ARBA" id="ARBA00003208"/>
    </source>
</evidence>
<dbReference type="PANTHER" id="PTHR43082:SF3">
    <property type="entry name" value="FERREDOXIN-LIKE PROTEIN YDIT"/>
    <property type="match status" value="1"/>
</dbReference>
<organism evidence="11 12">
    <name type="scientific">Halococcoides cellulosivorans</name>
    <dbReference type="NCBI Taxonomy" id="1679096"/>
    <lineage>
        <taxon>Archaea</taxon>
        <taxon>Methanobacteriati</taxon>
        <taxon>Methanobacteriota</taxon>
        <taxon>Stenosarchaea group</taxon>
        <taxon>Halobacteria</taxon>
        <taxon>Halobacteriales</taxon>
        <taxon>Haloarculaceae</taxon>
        <taxon>Halococcoides</taxon>
    </lineage>
</organism>
<gene>
    <name evidence="11" type="ORF">HARCEL1_00190</name>
</gene>
<dbReference type="SUPFAM" id="SSF54862">
    <property type="entry name" value="4Fe-4S ferredoxins"/>
    <property type="match status" value="1"/>
</dbReference>
<dbReference type="EMBL" id="CP028858">
    <property type="protein sequence ID" value="AWB26249.1"/>
    <property type="molecule type" value="Genomic_DNA"/>
</dbReference>
<evidence type="ECO:0000256" key="6">
    <source>
        <dbReference type="ARBA" id="ARBA00022982"/>
    </source>
</evidence>
<comment type="function">
    <text evidence="1">Could be a 3Fe-4S cluster-containing protein.</text>
</comment>
<dbReference type="AlphaFoldDB" id="A0A2R4WXH0"/>
<keyword evidence="5" id="KW-0479">Metal-binding</keyword>
<dbReference type="Proteomes" id="UP000244727">
    <property type="component" value="Chromosome"/>
</dbReference>
<evidence type="ECO:0000313" key="12">
    <source>
        <dbReference type="Proteomes" id="UP000244727"/>
    </source>
</evidence>
<accession>A0A2R4WXH0</accession>
<keyword evidence="12" id="KW-1185">Reference proteome</keyword>
<reference evidence="11 12" key="1">
    <citation type="submission" date="2018-04" db="EMBL/GenBank/DDBJ databases">
        <title>Halococcoides cellulosivorans gen. nov., sp. nov., an extremely halophilic cellulose-utilizing haloarchaeon from hypersaline lakes.</title>
        <authorList>
            <person name="Sorokin D.Y."/>
            <person name="Toshchakov S.V."/>
            <person name="Samarov N.I."/>
            <person name="Korzhenkov A."/>
            <person name="Kublanov I.V."/>
        </authorList>
    </citation>
    <scope>NUCLEOTIDE SEQUENCE [LARGE SCALE GENOMIC DNA]</scope>
    <source>
        <strain evidence="11 12">HArcel1</strain>
    </source>
</reference>
<evidence type="ECO:0000313" key="11">
    <source>
        <dbReference type="EMBL" id="AWB26249.1"/>
    </source>
</evidence>
<dbReference type="InterPro" id="IPR012206">
    <property type="entry name" value="Fd_FixX"/>
</dbReference>
<sequence length="108" mass="11950">MSATPDVPDSPDVETPSMEDRLYTIKYEDAGESHLDVKRAGVCEEQCTTYDCISVCPADVWRTEGDAAIPSIAYENCLECGSCRWACTYDNVIWEYPETGAGVSYKFG</sequence>
<evidence type="ECO:0000256" key="2">
    <source>
        <dbReference type="ARBA" id="ARBA00009192"/>
    </source>
</evidence>
<evidence type="ECO:0000259" key="10">
    <source>
        <dbReference type="PROSITE" id="PS51379"/>
    </source>
</evidence>
<proteinExistence type="predicted"/>
<keyword evidence="8" id="KW-0411">Iron-sulfur</keyword>
<evidence type="ECO:0000256" key="4">
    <source>
        <dbReference type="ARBA" id="ARBA00022448"/>
    </source>
</evidence>
<keyword evidence="9" id="KW-0535">Nitrogen fixation</keyword>
<dbReference type="PANTHER" id="PTHR43082">
    <property type="entry name" value="FERREDOXIN-LIKE"/>
    <property type="match status" value="1"/>
</dbReference>
<comment type="similarity">
    <text evidence="2">To ferredoxins from P.putida and C.tartarivorum, ferredoxin I from A.vinelandii, ferredoxin II from D.desulfuricans.</text>
</comment>
<evidence type="ECO:0000256" key="9">
    <source>
        <dbReference type="ARBA" id="ARBA00023231"/>
    </source>
</evidence>
<keyword evidence="6" id="KW-0249">Electron transport</keyword>
<protein>
    <recommendedName>
        <fullName evidence="3">Ferredoxin-like protein</fullName>
    </recommendedName>
</protein>
<evidence type="ECO:0000256" key="7">
    <source>
        <dbReference type="ARBA" id="ARBA00023004"/>
    </source>
</evidence>
<dbReference type="PIRSF" id="PIRSF036548">
    <property type="entry name" value="Fdx_FixX"/>
    <property type="match status" value="1"/>
</dbReference>
<name>A0A2R4WXH0_9EURY</name>
<dbReference type="InterPro" id="IPR007859">
    <property type="entry name" value="ETF-QO/FixX_C"/>
</dbReference>
<keyword evidence="7" id="KW-0408">Iron</keyword>
<keyword evidence="4" id="KW-0813">Transport</keyword>
<dbReference type="PROSITE" id="PS51379">
    <property type="entry name" value="4FE4S_FER_2"/>
    <property type="match status" value="1"/>
</dbReference>
<evidence type="ECO:0000256" key="3">
    <source>
        <dbReference type="ARBA" id="ARBA00020378"/>
    </source>
</evidence>